<dbReference type="PRINTS" id="PR00381">
    <property type="entry name" value="KINESINLIGHT"/>
</dbReference>
<dbReference type="Gene3D" id="3.40.50.1580">
    <property type="entry name" value="Nucleoside phosphorylase domain"/>
    <property type="match status" value="1"/>
</dbReference>
<dbReference type="SUPFAM" id="SSF53167">
    <property type="entry name" value="Purine and uridine phosphorylases"/>
    <property type="match status" value="1"/>
</dbReference>
<reference evidence="3 4" key="1">
    <citation type="journal article" date="2014" name="Genome Announc.">
        <title>Draft genome sequence of the pathogenic fungus Scedosporium apiospermum.</title>
        <authorList>
            <person name="Vandeputte P."/>
            <person name="Ghamrawi S."/>
            <person name="Rechenmann M."/>
            <person name="Iltis A."/>
            <person name="Giraud S."/>
            <person name="Fleury M."/>
            <person name="Thornton C."/>
            <person name="Delhaes L."/>
            <person name="Meyer W."/>
            <person name="Papon N."/>
            <person name="Bouchara J.P."/>
        </authorList>
    </citation>
    <scope>NUCLEOTIDE SEQUENCE [LARGE SCALE GENOMIC DNA]</scope>
    <source>
        <strain evidence="3 4">IHEM 14462</strain>
    </source>
</reference>
<dbReference type="SMART" id="SM00028">
    <property type="entry name" value="TPR"/>
    <property type="match status" value="3"/>
</dbReference>
<evidence type="ECO:0000259" key="2">
    <source>
        <dbReference type="Pfam" id="PF00931"/>
    </source>
</evidence>
<evidence type="ECO:0000313" key="4">
    <source>
        <dbReference type="Proteomes" id="UP000028545"/>
    </source>
</evidence>
<sequence>MSDPKEYTVGWICAIPPEYVAARAFLDEKHPGPTSIAPQDNNHYTLGRIADHNVVIATLPTGEYGLVSAAGVARDMLWSFPNVKVGLMVGIGGGAPSRKHDIRLGDIVVSVPGDGEGGVFQYDYGRAIQGHGFEQTGSLNQPPLFLRTSISGLRARYEEEGHKIGDMISSVFEKNGRLRTKYQRPDRASDRLYLSTVVHPQDAKDAKERGCAQACGDDPSMFVPRPERSEEEDDPAIHYGLVASGNWLMKDATIRDKLIATKDVLCFEMEAAGLMNHFPCLVIRGICDYSDSHKNKDWQGYAAMVAAAYAKDLLREIRPSKVEAEKRITDALPVPFERNRNFVGRASILERILKRVDPRASTEYCQRTAIVGLGGVGKTQVAIEAAYRIRDIRPDCSVFWVPAVDATSFENAYREIGQRLNVKGIDKDDADTKKLVNVALSDEGSGKWLLVVDNADDTTLLLDKTSSYLARYLPSSKNGSILFTTRNHEVAVDLADSPKDDIFQLGEMSDAEAHQLLATGLDDAQIHDTEKTTQLLAFLENLPLAIRQASACMAKKQISTAKYLHFCQSSDDDTIELLSRDFEDRGRYRNAKNPIATTWLISFENIGKADPRAADILKFICFVSPKDIPRSLLPSAKSLMTEEAIGTLKAYAFLAERDCGSSYDIHRLVQIAARNWLKLKDEWQIWGQKALLRVNEEFPDPQHENREVWKQYLPHAECILCFCTSLVEGKKSELELLPKVGFGFLLLGNYKEPEAGYRKALEMQEKLLNSVHSYTPENMDRAVGSSRLLDNFGVILTGRGEDGRAEATHRKVFALFKELLGYDHPRTLTSMVNIGGALLLQGKYEEGEAMFRQALELQEKVLGCHHPDTLLTMSNLGAALNGQGKYEEAEAMVRQTLELQEKVLGCDHPDTLASVINLVCALKPRDKHEEAEAIHRKAVTLCEMVLGYDHPETLKHIDNLGAILHGQGKSEEAEVMFRNLLKLREKVLGYDHPDTLRSMNNLGVILRSQGRYEEAKAIYRKE</sequence>
<keyword evidence="4" id="KW-1185">Reference proteome</keyword>
<dbReference type="GeneID" id="27726156"/>
<dbReference type="SUPFAM" id="SSF52540">
    <property type="entry name" value="P-loop containing nucleoside triphosphate hydrolases"/>
    <property type="match status" value="1"/>
</dbReference>
<evidence type="ECO:0000313" key="3">
    <source>
        <dbReference type="EMBL" id="KEZ41044.1"/>
    </source>
</evidence>
<dbReference type="Gene3D" id="1.25.40.10">
    <property type="entry name" value="Tetratricopeptide repeat domain"/>
    <property type="match status" value="2"/>
</dbReference>
<gene>
    <name evidence="3" type="ORF">SAPIO_CDS7084</name>
</gene>
<dbReference type="InterPro" id="IPR035994">
    <property type="entry name" value="Nucleoside_phosphorylase_sf"/>
</dbReference>
<proteinExistence type="predicted"/>
<feature type="repeat" description="TPR" evidence="1">
    <location>
        <begin position="828"/>
        <end position="861"/>
    </location>
</feature>
<dbReference type="PANTHER" id="PTHR46082:SF11">
    <property type="entry name" value="AAA+ ATPASE DOMAIN-CONTAINING PROTEIN-RELATED"/>
    <property type="match status" value="1"/>
</dbReference>
<organism evidence="3 4">
    <name type="scientific">Pseudallescheria apiosperma</name>
    <name type="common">Scedosporium apiospermum</name>
    <dbReference type="NCBI Taxonomy" id="563466"/>
    <lineage>
        <taxon>Eukaryota</taxon>
        <taxon>Fungi</taxon>
        <taxon>Dikarya</taxon>
        <taxon>Ascomycota</taxon>
        <taxon>Pezizomycotina</taxon>
        <taxon>Sordariomycetes</taxon>
        <taxon>Hypocreomycetidae</taxon>
        <taxon>Microascales</taxon>
        <taxon>Microascaceae</taxon>
        <taxon>Scedosporium</taxon>
    </lineage>
</organism>
<dbReference type="AlphaFoldDB" id="A0A084G132"/>
<dbReference type="InterPro" id="IPR053137">
    <property type="entry name" value="NLR-like"/>
</dbReference>
<dbReference type="Pfam" id="PF00931">
    <property type="entry name" value="NB-ARC"/>
    <property type="match status" value="1"/>
</dbReference>
<evidence type="ECO:0000256" key="1">
    <source>
        <dbReference type="PROSITE-ProRule" id="PRU00339"/>
    </source>
</evidence>
<dbReference type="GO" id="GO:0043531">
    <property type="term" value="F:ADP binding"/>
    <property type="evidence" value="ECO:0007669"/>
    <property type="project" value="InterPro"/>
</dbReference>
<keyword evidence="1" id="KW-0802">TPR repeat</keyword>
<dbReference type="GO" id="GO:0009116">
    <property type="term" value="P:nucleoside metabolic process"/>
    <property type="evidence" value="ECO:0007669"/>
    <property type="project" value="InterPro"/>
</dbReference>
<accession>A0A084G132</accession>
<protein>
    <recommendedName>
        <fullName evidence="2">NB-ARC domain-containing protein</fullName>
    </recommendedName>
</protein>
<dbReference type="Pfam" id="PF13374">
    <property type="entry name" value="TPR_10"/>
    <property type="match status" value="2"/>
</dbReference>
<dbReference type="PROSITE" id="PS50005">
    <property type="entry name" value="TPR"/>
    <property type="match status" value="1"/>
</dbReference>
<dbReference type="RefSeq" id="XP_016640843.1">
    <property type="nucleotide sequence ID" value="XM_016789016.1"/>
</dbReference>
<comment type="caution">
    <text evidence="3">The sequence shown here is derived from an EMBL/GenBank/DDBJ whole genome shotgun (WGS) entry which is preliminary data.</text>
</comment>
<dbReference type="GO" id="GO:0003824">
    <property type="term" value="F:catalytic activity"/>
    <property type="evidence" value="ECO:0007669"/>
    <property type="project" value="InterPro"/>
</dbReference>
<dbReference type="HOGENOM" id="CLU_000288_125_3_1"/>
<feature type="domain" description="NB-ARC" evidence="2">
    <location>
        <begin position="366"/>
        <end position="518"/>
    </location>
</feature>
<dbReference type="PROSITE" id="PS50293">
    <property type="entry name" value="TPR_REGION"/>
    <property type="match status" value="1"/>
</dbReference>
<dbReference type="PANTHER" id="PTHR46082">
    <property type="entry name" value="ATP/GTP-BINDING PROTEIN-RELATED"/>
    <property type="match status" value="1"/>
</dbReference>
<dbReference type="OrthoDB" id="1577640at2759"/>
<dbReference type="SUPFAM" id="SSF48452">
    <property type="entry name" value="TPR-like"/>
    <property type="match status" value="2"/>
</dbReference>
<dbReference type="OMA" id="LVSTYWA"/>
<dbReference type="Proteomes" id="UP000028545">
    <property type="component" value="Unassembled WGS sequence"/>
</dbReference>
<dbReference type="VEuPathDB" id="FungiDB:SAPIO_CDS7084"/>
<name>A0A084G132_PSEDA</name>
<dbReference type="Pfam" id="PF13424">
    <property type="entry name" value="TPR_12"/>
    <property type="match status" value="2"/>
</dbReference>
<dbReference type="Gene3D" id="3.40.50.300">
    <property type="entry name" value="P-loop containing nucleotide triphosphate hydrolases"/>
    <property type="match status" value="1"/>
</dbReference>
<dbReference type="InterPro" id="IPR002182">
    <property type="entry name" value="NB-ARC"/>
</dbReference>
<dbReference type="InterPro" id="IPR011990">
    <property type="entry name" value="TPR-like_helical_dom_sf"/>
</dbReference>
<dbReference type="InterPro" id="IPR027417">
    <property type="entry name" value="P-loop_NTPase"/>
</dbReference>
<dbReference type="KEGG" id="sapo:SAPIO_CDS7084"/>
<dbReference type="InterPro" id="IPR019734">
    <property type="entry name" value="TPR_rpt"/>
</dbReference>
<dbReference type="EMBL" id="JOWA01000110">
    <property type="protein sequence ID" value="KEZ41044.1"/>
    <property type="molecule type" value="Genomic_DNA"/>
</dbReference>